<evidence type="ECO:0000256" key="5">
    <source>
        <dbReference type="ARBA" id="ARBA00023004"/>
    </source>
</evidence>
<protein>
    <recommendedName>
        <fullName evidence="8">Ferredoxin</fullName>
    </recommendedName>
</protein>
<dbReference type="PROSITE" id="PS51379">
    <property type="entry name" value="4FE4S_FER_2"/>
    <property type="match status" value="1"/>
</dbReference>
<comment type="cofactor">
    <cofactor evidence="1">
        <name>[3Fe-4S] cluster</name>
        <dbReference type="ChEBI" id="CHEBI:21137"/>
    </cofactor>
</comment>
<dbReference type="GO" id="GO:0051538">
    <property type="term" value="F:3 iron, 4 sulfur cluster binding"/>
    <property type="evidence" value="ECO:0007669"/>
    <property type="project" value="UniProtKB-KW"/>
</dbReference>
<dbReference type="InterPro" id="IPR051269">
    <property type="entry name" value="Fe-S_cluster_ET"/>
</dbReference>
<keyword evidence="7" id="KW-0003">3Fe-4S</keyword>
<keyword evidence="3 8" id="KW-0479">Metal-binding</keyword>
<feature type="domain" description="4Fe-4S ferredoxin-type" evidence="9">
    <location>
        <begin position="1"/>
        <end position="29"/>
    </location>
</feature>
<dbReference type="SUPFAM" id="SSF54862">
    <property type="entry name" value="4Fe-4S ferredoxins"/>
    <property type="match status" value="1"/>
</dbReference>
<dbReference type="Gene3D" id="3.30.70.20">
    <property type="match status" value="1"/>
</dbReference>
<evidence type="ECO:0000256" key="7">
    <source>
        <dbReference type="ARBA" id="ARBA00023291"/>
    </source>
</evidence>
<keyword evidence="6 8" id="KW-0411">Iron-sulfur</keyword>
<evidence type="ECO:0000259" key="9">
    <source>
        <dbReference type="PROSITE" id="PS51379"/>
    </source>
</evidence>
<accession>A0A0S4QEI1</accession>
<evidence type="ECO:0000256" key="3">
    <source>
        <dbReference type="ARBA" id="ARBA00022723"/>
    </source>
</evidence>
<dbReference type="GO" id="GO:0009055">
    <property type="term" value="F:electron transfer activity"/>
    <property type="evidence" value="ECO:0007669"/>
    <property type="project" value="UniProtKB-UniRule"/>
</dbReference>
<dbReference type="InterPro" id="IPR001080">
    <property type="entry name" value="3Fe4S_ferredoxin"/>
</dbReference>
<keyword evidence="11" id="KW-1185">Reference proteome</keyword>
<keyword evidence="4 8" id="KW-0249">Electron transport</keyword>
<dbReference type="RefSeq" id="WP_091270787.1">
    <property type="nucleotide sequence ID" value="NZ_FAOZ01000001.1"/>
</dbReference>
<evidence type="ECO:0000256" key="2">
    <source>
        <dbReference type="ARBA" id="ARBA00022448"/>
    </source>
</evidence>
<dbReference type="Proteomes" id="UP000198802">
    <property type="component" value="Unassembled WGS sequence"/>
</dbReference>
<dbReference type="AlphaFoldDB" id="A0A0S4QEI1"/>
<keyword evidence="2 8" id="KW-0813">Transport</keyword>
<dbReference type="PANTHER" id="PTHR36923">
    <property type="entry name" value="FERREDOXIN"/>
    <property type="match status" value="1"/>
</dbReference>
<dbReference type="Pfam" id="PF13459">
    <property type="entry name" value="Fer4_15"/>
    <property type="match status" value="1"/>
</dbReference>
<keyword evidence="5 8" id="KW-0408">Iron</keyword>
<dbReference type="EMBL" id="FAOZ01000001">
    <property type="protein sequence ID" value="CUU53843.1"/>
    <property type="molecule type" value="Genomic_DNA"/>
</dbReference>
<evidence type="ECO:0000256" key="4">
    <source>
        <dbReference type="ARBA" id="ARBA00022982"/>
    </source>
</evidence>
<dbReference type="GO" id="GO:0005506">
    <property type="term" value="F:iron ion binding"/>
    <property type="evidence" value="ECO:0007669"/>
    <property type="project" value="UniProtKB-UniRule"/>
</dbReference>
<organism evidence="10 11">
    <name type="scientific">Parafrankia irregularis</name>
    <dbReference type="NCBI Taxonomy" id="795642"/>
    <lineage>
        <taxon>Bacteria</taxon>
        <taxon>Bacillati</taxon>
        <taxon>Actinomycetota</taxon>
        <taxon>Actinomycetes</taxon>
        <taxon>Frankiales</taxon>
        <taxon>Frankiaceae</taxon>
        <taxon>Parafrankia</taxon>
    </lineage>
</organism>
<evidence type="ECO:0000256" key="8">
    <source>
        <dbReference type="RuleBase" id="RU368020"/>
    </source>
</evidence>
<evidence type="ECO:0000313" key="10">
    <source>
        <dbReference type="EMBL" id="CUU53843.1"/>
    </source>
</evidence>
<comment type="function">
    <text evidence="8">Ferredoxins are iron-sulfur proteins that transfer electrons in a wide variety of metabolic reactions.</text>
</comment>
<gene>
    <name evidence="10" type="ORF">Ga0074812_101341</name>
</gene>
<evidence type="ECO:0000313" key="11">
    <source>
        <dbReference type="Proteomes" id="UP000198802"/>
    </source>
</evidence>
<proteinExistence type="predicted"/>
<dbReference type="InterPro" id="IPR017896">
    <property type="entry name" value="4Fe4S_Fe-S-bd"/>
</dbReference>
<name>A0A0S4QEI1_9ACTN</name>
<sequence length="64" mass="7093">MKVHVDFDRCASSGTCVQLVPDVFELGDDGYLYLRDEEPDEDLRDDLDEAAEACPTDAITVLEA</sequence>
<dbReference type="PRINTS" id="PR00352">
    <property type="entry name" value="3FE4SFRDOXIN"/>
</dbReference>
<dbReference type="PANTHER" id="PTHR36923:SF3">
    <property type="entry name" value="FERREDOXIN"/>
    <property type="match status" value="1"/>
</dbReference>
<evidence type="ECO:0000256" key="6">
    <source>
        <dbReference type="ARBA" id="ARBA00023014"/>
    </source>
</evidence>
<reference evidence="11" key="1">
    <citation type="submission" date="2015-11" db="EMBL/GenBank/DDBJ databases">
        <authorList>
            <person name="Varghese N."/>
        </authorList>
    </citation>
    <scope>NUCLEOTIDE SEQUENCE [LARGE SCALE GENOMIC DNA]</scope>
    <source>
        <strain evidence="11">DSM 45899</strain>
    </source>
</reference>
<evidence type="ECO:0000256" key="1">
    <source>
        <dbReference type="ARBA" id="ARBA00001927"/>
    </source>
</evidence>